<dbReference type="Gene3D" id="2.60.120.1110">
    <property type="match status" value="1"/>
</dbReference>
<accession>A0AAE6EDJ6</accession>
<gene>
    <name evidence="1" type="ORF">CFBP5877_03805</name>
</gene>
<reference evidence="1 2" key="1">
    <citation type="submission" date="2019-04" db="EMBL/GenBank/DDBJ databases">
        <title>Complete genome sequence of Agrobacterium tumefaciens CFBP5877.</title>
        <authorList>
            <person name="Huang Y.-Y."/>
            <person name="Chiang H.-Y."/>
            <person name="Chou L."/>
            <person name="Lai E.-M."/>
            <person name="Kuo C.-H."/>
        </authorList>
    </citation>
    <scope>NUCLEOTIDE SEQUENCE [LARGE SCALE GENOMIC DNA]</scope>
    <source>
        <strain evidence="1 2">CFBP5877</strain>
    </source>
</reference>
<dbReference type="AlphaFoldDB" id="A0AAE6EDJ6"/>
<sequence length="142" mass="14668">MRDLVHNLGLTTVIPPAVLAADNVPVAVDLLGFNQAVIAIHTGVGGITFTGTNKIDFTLTHSDDNTTFVPVEAGDVQGVDVLAGGIVLPLRTAQADPKVTKLGYVGNKRYLKLLADFSGTHGTGTAISALLIKGQAAKRPVA</sequence>
<proteinExistence type="predicted"/>
<name>A0AAE6EDJ6_AGRTU</name>
<evidence type="ECO:0000313" key="1">
    <source>
        <dbReference type="EMBL" id="QCL78289.1"/>
    </source>
</evidence>
<organism evidence="1 2">
    <name type="scientific">Agrobacterium tumefaciens</name>
    <dbReference type="NCBI Taxonomy" id="358"/>
    <lineage>
        <taxon>Bacteria</taxon>
        <taxon>Pseudomonadati</taxon>
        <taxon>Pseudomonadota</taxon>
        <taxon>Alphaproteobacteria</taxon>
        <taxon>Hyphomicrobiales</taxon>
        <taxon>Rhizobiaceae</taxon>
        <taxon>Rhizobium/Agrobacterium group</taxon>
        <taxon>Agrobacterium</taxon>
        <taxon>Agrobacterium tumefaciens complex</taxon>
    </lineage>
</organism>
<dbReference type="RefSeq" id="WP_080825450.1">
    <property type="nucleotide sequence ID" value="NZ_CP039888.1"/>
</dbReference>
<evidence type="ECO:0000313" key="2">
    <source>
        <dbReference type="Proteomes" id="UP000298579"/>
    </source>
</evidence>
<protein>
    <submittedName>
        <fullName evidence="1">Uncharacterized protein</fullName>
    </submittedName>
</protein>
<dbReference type="Proteomes" id="UP000298579">
    <property type="component" value="Chromosome circular"/>
</dbReference>
<dbReference type="EMBL" id="CP039897">
    <property type="protein sequence ID" value="QCL78289.1"/>
    <property type="molecule type" value="Genomic_DNA"/>
</dbReference>